<dbReference type="AlphaFoldDB" id="A0A133UGI4"/>
<reference evidence="2 3" key="1">
    <citation type="journal article" date="2016" name="Sci. Rep.">
        <title>Metabolic traits of an uncultured archaeal lineage -MSBL1- from brine pools of the Red Sea.</title>
        <authorList>
            <person name="Mwirichia R."/>
            <person name="Alam I."/>
            <person name="Rashid M."/>
            <person name="Vinu M."/>
            <person name="Ba-Alawi W."/>
            <person name="Anthony Kamau A."/>
            <person name="Kamanda Ngugi D."/>
            <person name="Goker M."/>
            <person name="Klenk H.P."/>
            <person name="Bajic V."/>
            <person name="Stingl U."/>
        </authorList>
    </citation>
    <scope>NUCLEOTIDE SEQUENCE [LARGE SCALE GENOMIC DNA]</scope>
    <source>
        <strain evidence="2">SCGC-AAA259E19</strain>
    </source>
</reference>
<dbReference type="Proteomes" id="UP000070284">
    <property type="component" value="Unassembled WGS sequence"/>
</dbReference>
<protein>
    <recommendedName>
        <fullName evidence="1">Diphthamide synthase domain-containing protein</fullName>
    </recommendedName>
</protein>
<dbReference type="EMBL" id="LHXO01000112">
    <property type="protein sequence ID" value="KXA93348.1"/>
    <property type="molecule type" value="Genomic_DNA"/>
</dbReference>
<dbReference type="Gene3D" id="3.40.50.620">
    <property type="entry name" value="HUPs"/>
    <property type="match status" value="1"/>
</dbReference>
<keyword evidence="3" id="KW-1185">Reference proteome</keyword>
<sequence length="130" mass="14663">DKGVFGDVYLDDHLEWVNNFADKLGFEPLEPLSGGDPKELYLELLDKGFKAIVVKTDPEEISPRWLGKELDEDFLNHLLEEGICPLGEGGEYHTAVLDGPFFERGIEAEFGERKDYGDGKIIEITDYELA</sequence>
<comment type="caution">
    <text evidence="2">The sequence shown here is derived from an EMBL/GenBank/DDBJ whole genome shotgun (WGS) entry which is preliminary data.</text>
</comment>
<dbReference type="Pfam" id="PF01902">
    <property type="entry name" value="Diphthami_syn_2"/>
    <property type="match status" value="1"/>
</dbReference>
<evidence type="ECO:0000313" key="3">
    <source>
        <dbReference type="Proteomes" id="UP000070284"/>
    </source>
</evidence>
<dbReference type="InterPro" id="IPR002761">
    <property type="entry name" value="Diphthami_syn_dom"/>
</dbReference>
<feature type="non-terminal residue" evidence="2">
    <location>
        <position position="1"/>
    </location>
</feature>
<proteinExistence type="predicted"/>
<gene>
    <name evidence="2" type="ORF">AKJ65_06370</name>
</gene>
<dbReference type="Gene3D" id="3.90.1490.10">
    <property type="entry name" value="putative n-type atp pyrophosphatase, domain 2"/>
    <property type="match status" value="1"/>
</dbReference>
<accession>A0A133UGI4</accession>
<dbReference type="SUPFAM" id="SSF52402">
    <property type="entry name" value="Adenine nucleotide alpha hydrolases-like"/>
    <property type="match status" value="1"/>
</dbReference>
<name>A0A133UGI4_9EURY</name>
<evidence type="ECO:0000259" key="1">
    <source>
        <dbReference type="Pfam" id="PF01902"/>
    </source>
</evidence>
<evidence type="ECO:0000313" key="2">
    <source>
        <dbReference type="EMBL" id="KXA93348.1"/>
    </source>
</evidence>
<dbReference type="InterPro" id="IPR014729">
    <property type="entry name" value="Rossmann-like_a/b/a_fold"/>
</dbReference>
<feature type="domain" description="Diphthamide synthase" evidence="1">
    <location>
        <begin position="4"/>
        <end position="125"/>
    </location>
</feature>
<organism evidence="2 3">
    <name type="scientific">candidate division MSBL1 archaeon SCGC-AAA259E19</name>
    <dbReference type="NCBI Taxonomy" id="1698264"/>
    <lineage>
        <taxon>Archaea</taxon>
        <taxon>Methanobacteriati</taxon>
        <taxon>Methanobacteriota</taxon>
        <taxon>candidate division MSBL1</taxon>
    </lineage>
</organism>